<evidence type="ECO:0000313" key="3">
    <source>
        <dbReference type="RefSeq" id="XP_060058341.1"/>
    </source>
</evidence>
<feature type="compositionally biased region" description="Pro residues" evidence="1">
    <location>
        <begin position="127"/>
        <end position="140"/>
    </location>
</feature>
<accession>A0ABM3YB98</accession>
<dbReference type="RefSeq" id="XP_060058341.1">
    <property type="nucleotide sequence ID" value="XM_060202358.1"/>
</dbReference>
<evidence type="ECO:0000313" key="2">
    <source>
        <dbReference type="Proteomes" id="UP001652624"/>
    </source>
</evidence>
<dbReference type="Proteomes" id="UP001652624">
    <property type="component" value="Chromosome 11"/>
</dbReference>
<gene>
    <name evidence="3" type="primary">LOC132541455</name>
</gene>
<feature type="region of interest" description="Disordered" evidence="1">
    <location>
        <begin position="1"/>
        <end position="215"/>
    </location>
</feature>
<reference evidence="3" key="1">
    <citation type="submission" date="2025-08" db="UniProtKB">
        <authorList>
            <consortium name="RefSeq"/>
        </authorList>
    </citation>
    <scope>IDENTIFICATION</scope>
</reference>
<name>A0ABM3YB98_ERIEU</name>
<sequence length="262" mass="27834">MAAGAAAAERRRRLRLVRRAAGGSERRAPRAPQLSPAPSPRLPLGPPPAPGLGGAAHARPHAPEWTRARRAAPPAAAAATARSPARPPVRPSARARCSLCPPLPLGACVPGPGASPHAYLRRRKPRPPPPPPRLSSPFPAPTATNRRLSRRLLRPPPTRHPARLRLPQSPRRDASIPSSGRSEGQGRQRSDRARREDRQPLRGRQRPSTAHLAGRHAGLARRAFLLLVRAAGSGPRAAQLPSAGRRVEAAAAARCVVSCRAT</sequence>
<protein>
    <submittedName>
        <fullName evidence="3">Atherin-like</fullName>
    </submittedName>
</protein>
<evidence type="ECO:0000256" key="1">
    <source>
        <dbReference type="SAM" id="MobiDB-lite"/>
    </source>
</evidence>
<feature type="compositionally biased region" description="Basic and acidic residues" evidence="1">
    <location>
        <begin position="184"/>
        <end position="200"/>
    </location>
</feature>
<organism evidence="2 3">
    <name type="scientific">Erinaceus europaeus</name>
    <name type="common">Western European hedgehog</name>
    <dbReference type="NCBI Taxonomy" id="9365"/>
    <lineage>
        <taxon>Eukaryota</taxon>
        <taxon>Metazoa</taxon>
        <taxon>Chordata</taxon>
        <taxon>Craniata</taxon>
        <taxon>Vertebrata</taxon>
        <taxon>Euteleostomi</taxon>
        <taxon>Mammalia</taxon>
        <taxon>Eutheria</taxon>
        <taxon>Laurasiatheria</taxon>
        <taxon>Eulipotyphla</taxon>
        <taxon>Erinaceidae</taxon>
        <taxon>Erinaceinae</taxon>
        <taxon>Erinaceus</taxon>
    </lineage>
</organism>
<feature type="compositionally biased region" description="Pro residues" evidence="1">
    <location>
        <begin position="35"/>
        <end position="50"/>
    </location>
</feature>
<feature type="compositionally biased region" description="Low complexity" evidence="1">
    <location>
        <begin position="71"/>
        <end position="84"/>
    </location>
</feature>
<dbReference type="GeneID" id="132541455"/>
<proteinExistence type="predicted"/>
<keyword evidence="2" id="KW-1185">Reference proteome</keyword>